<comment type="caution">
    <text evidence="2">The sequence shown here is derived from an EMBL/GenBank/DDBJ whole genome shotgun (WGS) entry which is preliminary data.</text>
</comment>
<reference evidence="3" key="1">
    <citation type="journal article" date="2019" name="Int. J. Syst. Evol. Microbiol.">
        <title>The Global Catalogue of Microorganisms (GCM) 10K type strain sequencing project: providing services to taxonomists for standard genome sequencing and annotation.</title>
        <authorList>
            <consortium name="The Broad Institute Genomics Platform"/>
            <consortium name="The Broad Institute Genome Sequencing Center for Infectious Disease"/>
            <person name="Wu L."/>
            <person name="Ma J."/>
        </authorList>
    </citation>
    <scope>NUCLEOTIDE SEQUENCE [LARGE SCALE GENOMIC DNA]</scope>
    <source>
        <strain evidence="3">JCM 17440</strain>
    </source>
</reference>
<protein>
    <submittedName>
        <fullName evidence="2">Uncharacterized protein</fullName>
    </submittedName>
</protein>
<name>A0ABP8C2Q0_9ACTN</name>
<dbReference type="Proteomes" id="UP001501710">
    <property type="component" value="Unassembled WGS sequence"/>
</dbReference>
<gene>
    <name evidence="2" type="ORF">GCM10022254_32740</name>
</gene>
<keyword evidence="3" id="KW-1185">Reference proteome</keyword>
<dbReference type="EMBL" id="BAABAS010000006">
    <property type="protein sequence ID" value="GAA4232555.1"/>
    <property type="molecule type" value="Genomic_DNA"/>
</dbReference>
<sequence length="56" mass="6075">MSEEHGTSPELPEAQECPYCGSDQTEDSTTIDLAFGEEIACKVCKNCGRTIFDEGT</sequence>
<organism evidence="2 3">
    <name type="scientific">Actinomadura meridiana</name>
    <dbReference type="NCBI Taxonomy" id="559626"/>
    <lineage>
        <taxon>Bacteria</taxon>
        <taxon>Bacillati</taxon>
        <taxon>Actinomycetota</taxon>
        <taxon>Actinomycetes</taxon>
        <taxon>Streptosporangiales</taxon>
        <taxon>Thermomonosporaceae</taxon>
        <taxon>Actinomadura</taxon>
    </lineage>
</organism>
<evidence type="ECO:0000256" key="1">
    <source>
        <dbReference type="SAM" id="MobiDB-lite"/>
    </source>
</evidence>
<accession>A0ABP8C2Q0</accession>
<evidence type="ECO:0000313" key="2">
    <source>
        <dbReference type="EMBL" id="GAA4232555.1"/>
    </source>
</evidence>
<evidence type="ECO:0000313" key="3">
    <source>
        <dbReference type="Proteomes" id="UP001501710"/>
    </source>
</evidence>
<feature type="region of interest" description="Disordered" evidence="1">
    <location>
        <begin position="1"/>
        <end position="24"/>
    </location>
</feature>
<proteinExistence type="predicted"/>